<dbReference type="RefSeq" id="WP_008908623.1">
    <property type="nucleotide sequence ID" value="NZ_CAKP01000067.1"/>
</dbReference>
<sequence>MYEKINSNCDYETIVKLSQELDRLINSYYIDFYIMKGKENKNIIEH</sequence>
<dbReference type="InterPro" id="IPR018540">
    <property type="entry name" value="Spo0E-like"/>
</dbReference>
<reference evidence="1 2" key="1">
    <citation type="journal article" date="2011" name="J. Bacteriol.">
        <title>Draft genome sequence of Caloramator australicus strain RC3T, a thermoanaerobe from the Great Artesian Basin of Australia.</title>
        <authorList>
            <person name="Ogg C.D."/>
            <person name="Patel B.K.C."/>
        </authorList>
    </citation>
    <scope>NUCLEOTIDE SEQUENCE [LARGE SCALE GENOMIC DNA]</scope>
    <source>
        <strain evidence="1 2">RC3</strain>
    </source>
</reference>
<dbReference type="GO" id="GO:0043937">
    <property type="term" value="P:regulation of sporulation"/>
    <property type="evidence" value="ECO:0007669"/>
    <property type="project" value="InterPro"/>
</dbReference>
<name>I7KU48_9CLOT</name>
<gene>
    <name evidence="1" type="ORF">CAAU_1269</name>
</gene>
<accession>I7KU48</accession>
<proteinExistence type="predicted"/>
<dbReference type="Pfam" id="PF09388">
    <property type="entry name" value="SpoOE-like"/>
    <property type="match status" value="1"/>
</dbReference>
<evidence type="ECO:0000313" key="2">
    <source>
        <dbReference type="Proteomes" id="UP000007652"/>
    </source>
</evidence>
<dbReference type="Proteomes" id="UP000007652">
    <property type="component" value="Unassembled WGS sequence"/>
</dbReference>
<organism evidence="1 2">
    <name type="scientific">Caloramator australicus RC3</name>
    <dbReference type="NCBI Taxonomy" id="857293"/>
    <lineage>
        <taxon>Bacteria</taxon>
        <taxon>Bacillati</taxon>
        <taxon>Bacillota</taxon>
        <taxon>Clostridia</taxon>
        <taxon>Eubacteriales</taxon>
        <taxon>Clostridiaceae</taxon>
        <taxon>Caloramator</taxon>
    </lineage>
</organism>
<dbReference type="Gene3D" id="4.10.280.10">
    <property type="entry name" value="Helix-loop-helix DNA-binding domain"/>
    <property type="match status" value="1"/>
</dbReference>
<dbReference type="GO" id="GO:0046983">
    <property type="term" value="F:protein dimerization activity"/>
    <property type="evidence" value="ECO:0007669"/>
    <property type="project" value="InterPro"/>
</dbReference>
<keyword evidence="2" id="KW-1185">Reference proteome</keyword>
<evidence type="ECO:0008006" key="3">
    <source>
        <dbReference type="Google" id="ProtNLM"/>
    </source>
</evidence>
<evidence type="ECO:0000313" key="1">
    <source>
        <dbReference type="EMBL" id="CCJ33353.1"/>
    </source>
</evidence>
<protein>
    <recommendedName>
        <fullName evidence="3">Spo0E like sporulation regulatory protein</fullName>
    </recommendedName>
</protein>
<dbReference type="AlphaFoldDB" id="I7KU48"/>
<dbReference type="EMBL" id="CAKP01000067">
    <property type="protein sequence ID" value="CCJ33353.1"/>
    <property type="molecule type" value="Genomic_DNA"/>
</dbReference>
<dbReference type="InterPro" id="IPR036638">
    <property type="entry name" value="HLH_DNA-bd_sf"/>
</dbReference>
<comment type="caution">
    <text evidence="1">The sequence shown here is derived from an EMBL/GenBank/DDBJ whole genome shotgun (WGS) entry which is preliminary data.</text>
</comment>
<dbReference type="InterPro" id="IPR037208">
    <property type="entry name" value="Spo0E-like_sf"/>
</dbReference>
<dbReference type="SUPFAM" id="SSF140500">
    <property type="entry name" value="BAS1536-like"/>
    <property type="match status" value="1"/>
</dbReference>
<dbReference type="STRING" id="857293.CAAU_1269"/>